<dbReference type="Proteomes" id="UP001597158">
    <property type="component" value="Unassembled WGS sequence"/>
</dbReference>
<dbReference type="RefSeq" id="WP_277831096.1">
    <property type="nucleotide sequence ID" value="NZ_JARQZE010000002.1"/>
</dbReference>
<keyword evidence="19" id="KW-1185">Reference proteome</keyword>
<dbReference type="InterPro" id="IPR004358">
    <property type="entry name" value="Sig_transdc_His_kin-like_C"/>
</dbReference>
<evidence type="ECO:0000259" key="17">
    <source>
        <dbReference type="PROSITE" id="PS50894"/>
    </source>
</evidence>
<dbReference type="SUPFAM" id="SSF47226">
    <property type="entry name" value="Histidine-containing phosphotransfer domain, HPT domain"/>
    <property type="match status" value="1"/>
</dbReference>
<dbReference type="InterPro" id="IPR036641">
    <property type="entry name" value="HPT_dom_sf"/>
</dbReference>
<dbReference type="SUPFAM" id="SSF55785">
    <property type="entry name" value="PYP-like sensor domain (PAS domain)"/>
    <property type="match status" value="1"/>
</dbReference>
<comment type="subcellular location">
    <subcellularLocation>
        <location evidence="2">Cell membrane</location>
        <topology evidence="2">Multi-pass membrane protein</topology>
    </subcellularLocation>
</comment>
<feature type="modified residue" description="Phosphohistidine" evidence="12">
    <location>
        <position position="761"/>
    </location>
</feature>
<dbReference type="CDD" id="cd17546">
    <property type="entry name" value="REC_hyHK_CKI1_RcsC-like"/>
    <property type="match status" value="1"/>
</dbReference>
<feature type="modified residue" description="4-aspartylphosphate" evidence="13">
    <location>
        <position position="606"/>
    </location>
</feature>
<keyword evidence="5 13" id="KW-0597">Phosphoprotein</keyword>
<evidence type="ECO:0000256" key="4">
    <source>
        <dbReference type="ARBA" id="ARBA00022475"/>
    </source>
</evidence>
<dbReference type="EC" id="2.7.13.3" evidence="3"/>
<dbReference type="SMART" id="SM00388">
    <property type="entry name" value="HisKA"/>
    <property type="match status" value="1"/>
</dbReference>
<dbReference type="Pfam" id="PF02518">
    <property type="entry name" value="HATPase_c"/>
    <property type="match status" value="1"/>
</dbReference>
<keyword evidence="4" id="KW-1003">Cell membrane</keyword>
<keyword evidence="6" id="KW-0812">Transmembrane</keyword>
<evidence type="ECO:0000313" key="18">
    <source>
        <dbReference type="EMBL" id="MFD1264173.1"/>
    </source>
</evidence>
<evidence type="ECO:0000256" key="6">
    <source>
        <dbReference type="ARBA" id="ARBA00022692"/>
    </source>
</evidence>
<feature type="domain" description="PAC" evidence="16">
    <location>
        <begin position="91"/>
        <end position="144"/>
    </location>
</feature>
<dbReference type="InterPro" id="IPR003661">
    <property type="entry name" value="HisK_dim/P_dom"/>
</dbReference>
<dbReference type="CDD" id="cd16922">
    <property type="entry name" value="HATPase_EvgS-ArcB-TorS-like"/>
    <property type="match status" value="1"/>
</dbReference>
<dbReference type="InterPro" id="IPR035965">
    <property type="entry name" value="PAS-like_dom_sf"/>
</dbReference>
<evidence type="ECO:0000259" key="16">
    <source>
        <dbReference type="PROSITE" id="PS50113"/>
    </source>
</evidence>
<name>A0ABW3WDT6_9RHOO</name>
<keyword evidence="9" id="KW-1133">Transmembrane helix</keyword>
<dbReference type="InterPro" id="IPR005467">
    <property type="entry name" value="His_kinase_dom"/>
</dbReference>
<dbReference type="PANTHER" id="PTHR45339">
    <property type="entry name" value="HYBRID SIGNAL TRANSDUCTION HISTIDINE KINASE J"/>
    <property type="match status" value="1"/>
</dbReference>
<feature type="domain" description="Histidine kinase" evidence="14">
    <location>
        <begin position="162"/>
        <end position="383"/>
    </location>
</feature>
<dbReference type="Gene3D" id="3.30.565.10">
    <property type="entry name" value="Histidine kinase-like ATPase, C-terminal domain"/>
    <property type="match status" value="1"/>
</dbReference>
<evidence type="ECO:0000256" key="11">
    <source>
        <dbReference type="ARBA" id="ARBA00023136"/>
    </source>
</evidence>
<evidence type="ECO:0000256" key="5">
    <source>
        <dbReference type="ARBA" id="ARBA00022553"/>
    </source>
</evidence>
<dbReference type="SMART" id="SM00448">
    <property type="entry name" value="REC"/>
    <property type="match status" value="2"/>
</dbReference>
<evidence type="ECO:0000313" key="19">
    <source>
        <dbReference type="Proteomes" id="UP001597158"/>
    </source>
</evidence>
<dbReference type="Gene3D" id="3.30.450.20">
    <property type="entry name" value="PAS domain"/>
    <property type="match status" value="1"/>
</dbReference>
<evidence type="ECO:0000256" key="13">
    <source>
        <dbReference type="PROSITE-ProRule" id="PRU00169"/>
    </source>
</evidence>
<dbReference type="InterPro" id="IPR036890">
    <property type="entry name" value="HATPase_C_sf"/>
</dbReference>
<dbReference type="PROSITE" id="PS50110">
    <property type="entry name" value="RESPONSE_REGULATORY"/>
    <property type="match status" value="2"/>
</dbReference>
<feature type="modified residue" description="4-aspartylphosphate" evidence="13">
    <location>
        <position position="453"/>
    </location>
</feature>
<dbReference type="PROSITE" id="PS50109">
    <property type="entry name" value="HIS_KIN"/>
    <property type="match status" value="1"/>
</dbReference>
<evidence type="ECO:0000259" key="14">
    <source>
        <dbReference type="PROSITE" id="PS50109"/>
    </source>
</evidence>
<dbReference type="PROSITE" id="PS50894">
    <property type="entry name" value="HPT"/>
    <property type="match status" value="1"/>
</dbReference>
<dbReference type="InterPro" id="IPR001789">
    <property type="entry name" value="Sig_transdc_resp-reg_receiver"/>
</dbReference>
<reference evidence="19" key="1">
    <citation type="journal article" date="2019" name="Int. J. Syst. Evol. Microbiol.">
        <title>The Global Catalogue of Microorganisms (GCM) 10K type strain sequencing project: providing services to taxonomists for standard genome sequencing and annotation.</title>
        <authorList>
            <consortium name="The Broad Institute Genomics Platform"/>
            <consortium name="The Broad Institute Genome Sequencing Center for Infectious Disease"/>
            <person name="Wu L."/>
            <person name="Ma J."/>
        </authorList>
    </citation>
    <scope>NUCLEOTIDE SEQUENCE [LARGE SCALE GENOMIC DNA]</scope>
    <source>
        <strain evidence="19">CCUG 48884</strain>
    </source>
</reference>
<dbReference type="EMBL" id="JBHTMC010000024">
    <property type="protein sequence ID" value="MFD1264173.1"/>
    <property type="molecule type" value="Genomic_DNA"/>
</dbReference>
<feature type="domain" description="Response regulatory" evidence="15">
    <location>
        <begin position="399"/>
        <end position="520"/>
    </location>
</feature>
<dbReference type="Pfam" id="PF08447">
    <property type="entry name" value="PAS_3"/>
    <property type="match status" value="1"/>
</dbReference>
<evidence type="ECO:0000256" key="7">
    <source>
        <dbReference type="ARBA" id="ARBA00022741"/>
    </source>
</evidence>
<dbReference type="InterPro" id="IPR011006">
    <property type="entry name" value="CheY-like_superfamily"/>
</dbReference>
<keyword evidence="11" id="KW-0472">Membrane</keyword>
<gene>
    <name evidence="18" type="ORF">ACFQ4M_11310</name>
</gene>
<dbReference type="SUPFAM" id="SSF47384">
    <property type="entry name" value="Homodimeric domain of signal transducing histidine kinase"/>
    <property type="match status" value="1"/>
</dbReference>
<evidence type="ECO:0000256" key="3">
    <source>
        <dbReference type="ARBA" id="ARBA00012438"/>
    </source>
</evidence>
<dbReference type="CDD" id="cd00082">
    <property type="entry name" value="HisKA"/>
    <property type="match status" value="1"/>
</dbReference>
<dbReference type="Pfam" id="PF00512">
    <property type="entry name" value="HisKA"/>
    <property type="match status" value="1"/>
</dbReference>
<evidence type="ECO:0000256" key="12">
    <source>
        <dbReference type="PROSITE-ProRule" id="PRU00110"/>
    </source>
</evidence>
<keyword evidence="7" id="KW-0547">Nucleotide-binding</keyword>
<dbReference type="Pfam" id="PF00072">
    <property type="entry name" value="Response_reg"/>
    <property type="match status" value="2"/>
</dbReference>
<dbReference type="InterPro" id="IPR000700">
    <property type="entry name" value="PAS-assoc_C"/>
</dbReference>
<dbReference type="PRINTS" id="PR00344">
    <property type="entry name" value="BCTRLSENSOR"/>
</dbReference>
<evidence type="ECO:0000256" key="10">
    <source>
        <dbReference type="ARBA" id="ARBA00023012"/>
    </source>
</evidence>
<comment type="catalytic activity">
    <reaction evidence="1">
        <text>ATP + protein L-histidine = ADP + protein N-phospho-L-histidine.</text>
        <dbReference type="EC" id="2.7.13.3"/>
    </reaction>
</comment>
<dbReference type="SMART" id="SM00387">
    <property type="entry name" value="HATPase_c"/>
    <property type="match status" value="1"/>
</dbReference>
<dbReference type="SUPFAM" id="SSF55874">
    <property type="entry name" value="ATPase domain of HSP90 chaperone/DNA topoisomerase II/histidine kinase"/>
    <property type="match status" value="1"/>
</dbReference>
<evidence type="ECO:0000256" key="8">
    <source>
        <dbReference type="ARBA" id="ARBA00022840"/>
    </source>
</evidence>
<dbReference type="Gene3D" id="1.20.120.160">
    <property type="entry name" value="HPT domain"/>
    <property type="match status" value="1"/>
</dbReference>
<dbReference type="PROSITE" id="PS50113">
    <property type="entry name" value="PAC"/>
    <property type="match status" value="1"/>
</dbReference>
<keyword evidence="10" id="KW-0902">Two-component regulatory system</keyword>
<evidence type="ECO:0000259" key="15">
    <source>
        <dbReference type="PROSITE" id="PS50110"/>
    </source>
</evidence>
<dbReference type="Gene3D" id="1.10.287.130">
    <property type="match status" value="1"/>
</dbReference>
<dbReference type="InterPro" id="IPR003594">
    <property type="entry name" value="HATPase_dom"/>
</dbReference>
<feature type="domain" description="HPt" evidence="17">
    <location>
        <begin position="722"/>
        <end position="815"/>
    </location>
</feature>
<dbReference type="Gene3D" id="3.40.50.2300">
    <property type="match status" value="2"/>
</dbReference>
<evidence type="ECO:0000256" key="2">
    <source>
        <dbReference type="ARBA" id="ARBA00004651"/>
    </source>
</evidence>
<comment type="caution">
    <text evidence="18">The sequence shown here is derived from an EMBL/GenBank/DDBJ whole genome shotgun (WGS) entry which is preliminary data.</text>
</comment>
<proteinExistence type="predicted"/>
<dbReference type="InterPro" id="IPR013655">
    <property type="entry name" value="PAS_fold_3"/>
</dbReference>
<keyword evidence="8" id="KW-0067">ATP-binding</keyword>
<dbReference type="InterPro" id="IPR008207">
    <property type="entry name" value="Sig_transdc_His_kin_Hpt_dom"/>
</dbReference>
<dbReference type="PANTHER" id="PTHR45339:SF1">
    <property type="entry name" value="HYBRID SIGNAL TRANSDUCTION HISTIDINE KINASE J"/>
    <property type="match status" value="1"/>
</dbReference>
<dbReference type="Pfam" id="PF01627">
    <property type="entry name" value="Hpt"/>
    <property type="match status" value="1"/>
</dbReference>
<dbReference type="SUPFAM" id="SSF52172">
    <property type="entry name" value="CheY-like"/>
    <property type="match status" value="2"/>
</dbReference>
<evidence type="ECO:0000256" key="1">
    <source>
        <dbReference type="ARBA" id="ARBA00000085"/>
    </source>
</evidence>
<accession>A0ABW3WDT6</accession>
<dbReference type="InterPro" id="IPR036097">
    <property type="entry name" value="HisK_dim/P_sf"/>
</dbReference>
<protein>
    <recommendedName>
        <fullName evidence="3">histidine kinase</fullName>
        <ecNumber evidence="3">2.7.13.3</ecNumber>
    </recommendedName>
</protein>
<evidence type="ECO:0000256" key="9">
    <source>
        <dbReference type="ARBA" id="ARBA00022989"/>
    </source>
</evidence>
<organism evidence="18 19">
    <name type="scientific">Thauera mechernichensis</name>
    <dbReference type="NCBI Taxonomy" id="82788"/>
    <lineage>
        <taxon>Bacteria</taxon>
        <taxon>Pseudomonadati</taxon>
        <taxon>Pseudomonadota</taxon>
        <taxon>Betaproteobacteria</taxon>
        <taxon>Rhodocyclales</taxon>
        <taxon>Zoogloeaceae</taxon>
        <taxon>Thauera</taxon>
    </lineage>
</organism>
<sequence>MSADPQLDRDEALAQLRRVRAQLELIERHTGASVWELDLQSGSIDFDRGLSVALGHGPEVALDWLKRVNEEDRSLLHRRLVDHLRGVTPEFRAEIRALSAAGEWRSLEIEGEAFDRAADGRWLRVVGTLRDVSARKRRELELLEAKEAAEAASRAKGDFLANMSHEIRTPMNGIIGMTELLLDSGIVGEQREYLETVRTSAQALLTIINDILDFSRIEAGRLNVEAIDYSVAAVFSETVRSLGLRASQKGLELFYEIAPDVPAVLRGDPTRLRQILTNLIGNAIKFTDAGEVEVSVGRAHDAAGAAVLAVAVRDTGCGIPADKLESIFGVFSQADTSTTRKYGGTGLGLAITRQLLDLMHGRIEVESTPGVGSVFRFTLPLEVVAGPTPLDATALRATRVLVAARNEAFSASICRQLSAFGARAERVAGSGDVLAALVAARDGSEPYDFLIMDASLPDPAGFALAQRFADADSRLDRIVMMMASHSQRNDAARCAEIGLNSRLVKPFSQEDLLDVLRMARAGGEAVDVQGSALMANLRFDLGEGVGAEPVGGGRRLEVLVVEDNPVNQTVAQRMLERAGHSVTLANNGEEALEAFDQGRFDLILMDVQMPVMGGLEATQAIRAREARRSWVVQGDWRPMPIIAMTAHAMEGDRQRCLDAGMDDYVSKPVHPRELLAAIERACGERAGGEADEEADVSLLELGEAGRRQIACLDEARAMFDGDEDIVRQLVDVFLRDHERTVVELQRASSAMDYAQLAEIGHAVKGSVGLFSANRAVEAARKLESLARTSDPEAATSQARILISELGLLARVLRNDSA</sequence>
<feature type="domain" description="Response regulatory" evidence="15">
    <location>
        <begin position="557"/>
        <end position="682"/>
    </location>
</feature>